<evidence type="ECO:0000313" key="1">
    <source>
        <dbReference type="EMBL" id="KAL2515771.1"/>
    </source>
</evidence>
<dbReference type="InterPro" id="IPR012340">
    <property type="entry name" value="NA-bd_OB-fold"/>
</dbReference>
<comment type="caution">
    <text evidence="1">The sequence shown here is derived from an EMBL/GenBank/DDBJ whole genome shotgun (WGS) entry which is preliminary data.</text>
</comment>
<dbReference type="Proteomes" id="UP001604277">
    <property type="component" value="Unassembled WGS sequence"/>
</dbReference>
<dbReference type="AlphaFoldDB" id="A0ABD1TSS0"/>
<keyword evidence="2" id="KW-1185">Reference proteome</keyword>
<proteinExistence type="predicted"/>
<gene>
    <name evidence="1" type="ORF">Fot_29742</name>
</gene>
<organism evidence="1 2">
    <name type="scientific">Forsythia ovata</name>
    <dbReference type="NCBI Taxonomy" id="205694"/>
    <lineage>
        <taxon>Eukaryota</taxon>
        <taxon>Viridiplantae</taxon>
        <taxon>Streptophyta</taxon>
        <taxon>Embryophyta</taxon>
        <taxon>Tracheophyta</taxon>
        <taxon>Spermatophyta</taxon>
        <taxon>Magnoliopsida</taxon>
        <taxon>eudicotyledons</taxon>
        <taxon>Gunneridae</taxon>
        <taxon>Pentapetalae</taxon>
        <taxon>asterids</taxon>
        <taxon>lamiids</taxon>
        <taxon>Lamiales</taxon>
        <taxon>Oleaceae</taxon>
        <taxon>Forsythieae</taxon>
        <taxon>Forsythia</taxon>
    </lineage>
</organism>
<reference evidence="2" key="1">
    <citation type="submission" date="2024-07" db="EMBL/GenBank/DDBJ databases">
        <title>Two chromosome-level genome assemblies of Korean endemic species Abeliophyllum distichum and Forsythia ovata (Oleaceae).</title>
        <authorList>
            <person name="Jang H."/>
        </authorList>
    </citation>
    <scope>NUCLEOTIDE SEQUENCE [LARGE SCALE GENOMIC DNA]</scope>
</reference>
<name>A0ABD1TSS0_9LAMI</name>
<protein>
    <submittedName>
        <fullName evidence="1">Replication protein A 70 kDa DNA-binding subunit B-like</fullName>
    </submittedName>
</protein>
<sequence length="130" mass="14984">MFTSKTSHTLSNLFLHQGSTFQATLYDQNITTFQDELILGKTYLISNALVKLKSAEYREKSGDVQWTISGRTIVRHIEENNSGLLMSTYSFTDIENLPKYMDSNIDISKYYKLLNFGNFKMALKLNMIFS</sequence>
<dbReference type="EMBL" id="JBFOLJ010000008">
    <property type="protein sequence ID" value="KAL2515771.1"/>
    <property type="molecule type" value="Genomic_DNA"/>
</dbReference>
<accession>A0ABD1TSS0</accession>
<dbReference type="Gene3D" id="2.40.50.140">
    <property type="entry name" value="Nucleic acid-binding proteins"/>
    <property type="match status" value="1"/>
</dbReference>
<evidence type="ECO:0000313" key="2">
    <source>
        <dbReference type="Proteomes" id="UP001604277"/>
    </source>
</evidence>